<evidence type="ECO:0000256" key="9">
    <source>
        <dbReference type="RuleBase" id="RU004480"/>
    </source>
</evidence>
<dbReference type="CDD" id="cd00332">
    <property type="entry name" value="PAL-HAL"/>
    <property type="match status" value="1"/>
</dbReference>
<dbReference type="InterPro" id="IPR024083">
    <property type="entry name" value="Fumarase/histidase_N"/>
</dbReference>
<dbReference type="InterPro" id="IPR001106">
    <property type="entry name" value="Aromatic_Lyase"/>
</dbReference>
<dbReference type="EC" id="4.3.1.3" evidence="2 6"/>
<dbReference type="InterPro" id="IPR005921">
    <property type="entry name" value="HutH"/>
</dbReference>
<evidence type="ECO:0000313" key="10">
    <source>
        <dbReference type="EMBL" id="BEG98927.1"/>
    </source>
</evidence>
<accession>A0ABM8IA71</accession>
<protein>
    <recommendedName>
        <fullName evidence="2 6">Histidine ammonia-lyase</fullName>
        <ecNumber evidence="2 6">4.3.1.3</ecNumber>
    </recommendedName>
</protein>
<dbReference type="PANTHER" id="PTHR10362">
    <property type="entry name" value="HISTIDINE AMMONIA-LYASE"/>
    <property type="match status" value="1"/>
</dbReference>
<dbReference type="SUPFAM" id="SSF48557">
    <property type="entry name" value="L-aspartase-like"/>
    <property type="match status" value="1"/>
</dbReference>
<dbReference type="Pfam" id="PF00221">
    <property type="entry name" value="Lyase_aromatic"/>
    <property type="match status" value="1"/>
</dbReference>
<name>A0ABM8IA71_9BACE</name>
<keyword evidence="4 7" id="KW-0456">Lyase</keyword>
<evidence type="ECO:0000256" key="8">
    <source>
        <dbReference type="RuleBase" id="RU004479"/>
    </source>
</evidence>
<dbReference type="RefSeq" id="WP_353334132.1">
    <property type="nucleotide sequence ID" value="NZ_AP028055.1"/>
</dbReference>
<dbReference type="PROSITE" id="PS00488">
    <property type="entry name" value="PAL_HISTIDASE"/>
    <property type="match status" value="1"/>
</dbReference>
<organism evidence="10 11">
    <name type="scientific">Bacteroides sedimenti</name>
    <dbReference type="NCBI Taxonomy" id="2136147"/>
    <lineage>
        <taxon>Bacteria</taxon>
        <taxon>Pseudomonadati</taxon>
        <taxon>Bacteroidota</taxon>
        <taxon>Bacteroidia</taxon>
        <taxon>Bacteroidales</taxon>
        <taxon>Bacteroidaceae</taxon>
        <taxon>Bacteroides</taxon>
    </lineage>
</organism>
<comment type="catalytic activity">
    <reaction evidence="5 8">
        <text>L-histidine = trans-urocanate + NH4(+)</text>
        <dbReference type="Rhea" id="RHEA:21232"/>
        <dbReference type="ChEBI" id="CHEBI:17771"/>
        <dbReference type="ChEBI" id="CHEBI:28938"/>
        <dbReference type="ChEBI" id="CHEBI:57595"/>
        <dbReference type="EC" id="4.3.1.3"/>
    </reaction>
</comment>
<reference evidence="10 11" key="1">
    <citation type="submission" date="2023-04" db="EMBL/GenBank/DDBJ databases">
        <title>Draft genome sequence of acteroides sedimenti strain YN3PY1.</title>
        <authorList>
            <person name="Yoshida N."/>
        </authorList>
    </citation>
    <scope>NUCLEOTIDE SEQUENCE [LARGE SCALE GENOMIC DNA]</scope>
    <source>
        <strain evidence="10 11">YN3PY1</strain>
    </source>
</reference>
<evidence type="ECO:0000256" key="3">
    <source>
        <dbReference type="ARBA" id="ARBA00022808"/>
    </source>
</evidence>
<dbReference type="NCBIfam" id="NF006871">
    <property type="entry name" value="PRK09367.1"/>
    <property type="match status" value="1"/>
</dbReference>
<keyword evidence="3 8" id="KW-0369">Histidine metabolism</keyword>
<dbReference type="NCBIfam" id="TIGR01225">
    <property type="entry name" value="hutH"/>
    <property type="match status" value="1"/>
</dbReference>
<comment type="similarity">
    <text evidence="7">Belongs to the PAL/histidase family.</text>
</comment>
<evidence type="ECO:0000256" key="2">
    <source>
        <dbReference type="ARBA" id="ARBA00012994"/>
    </source>
</evidence>
<evidence type="ECO:0000256" key="1">
    <source>
        <dbReference type="ARBA" id="ARBA00005113"/>
    </source>
</evidence>
<sequence>MEEIHKISPEHLSIDRLQEIIEKGFKLELSEKSKALILKGRKYLDDRMKTQKEPIYGVSTGFGCLCDISVSGEQLSILQRNLVMSHACGIGERVPNEIVKLMLILKVQSLSYGYSGVQLETVQRLVDFFNNDVCPVVYQQGSLGASGDLVPLAHLSLPILDLGEVNYNGKDLPAHEVNEMFGWKPVTLQSKEGLALLNGTQFMAAYGCWCIMNAKRISAAADVAAAISIDAFDGRIEPFHPAVHAIRPHKGQIETARRISELLAGSEIISRQKVHVQDPYSFRCVPQVHGASKDAIAYVESVFTTEINSTTDNPTIVPDEDLVISAGNFHGQPLAVALDFLAIAVAELGSISSQRIYQLIAGERGLPIFLVSNPGLNSGFMIPQYAAASIVSQSKQLCTPASVDSIESSQGQEDHVSMGANAATKCYKVVQNSERVLAIELFNAVQAIDFRLPLKTSPVLQSICAEYRKVVPFIGNDCVMYTHISNSVEFLRKIKF</sequence>
<dbReference type="Proteomes" id="UP001496674">
    <property type="component" value="Chromosome"/>
</dbReference>
<keyword evidence="11" id="KW-1185">Reference proteome</keyword>
<comment type="pathway">
    <text evidence="1 8">Amino-acid degradation; L-histidine degradation into L-glutamate; N-formimidoyl-L-glutamate from L-histidine: step 1/3.</text>
</comment>
<evidence type="ECO:0000256" key="7">
    <source>
        <dbReference type="RuleBase" id="RU003954"/>
    </source>
</evidence>
<evidence type="ECO:0000313" key="11">
    <source>
        <dbReference type="Proteomes" id="UP001496674"/>
    </source>
</evidence>
<evidence type="ECO:0000256" key="6">
    <source>
        <dbReference type="NCBIfam" id="TIGR01225"/>
    </source>
</evidence>
<comment type="subcellular location">
    <subcellularLocation>
        <location evidence="9">Cytoplasm</location>
    </subcellularLocation>
</comment>
<proteinExistence type="inferred from homology"/>
<dbReference type="EMBL" id="AP028055">
    <property type="protein sequence ID" value="BEG98927.1"/>
    <property type="molecule type" value="Genomic_DNA"/>
</dbReference>
<dbReference type="Gene3D" id="1.20.200.10">
    <property type="entry name" value="Fumarase/aspartase (Central domain)"/>
    <property type="match status" value="1"/>
</dbReference>
<dbReference type="Gene3D" id="1.10.275.10">
    <property type="entry name" value="Fumarase/aspartase (N-terminal domain)"/>
    <property type="match status" value="1"/>
</dbReference>
<dbReference type="InterPro" id="IPR022313">
    <property type="entry name" value="Phe/His_NH3-lyase_AS"/>
</dbReference>
<evidence type="ECO:0000256" key="5">
    <source>
        <dbReference type="ARBA" id="ARBA00049269"/>
    </source>
</evidence>
<gene>
    <name evidence="10" type="primary">hutH1</name>
    <name evidence="10" type="ORF">BSYN_11920</name>
</gene>
<dbReference type="InterPro" id="IPR008948">
    <property type="entry name" value="L-Aspartase-like"/>
</dbReference>
<evidence type="ECO:0000256" key="4">
    <source>
        <dbReference type="ARBA" id="ARBA00023239"/>
    </source>
</evidence>